<evidence type="ECO:0000256" key="3">
    <source>
        <dbReference type="ARBA" id="ARBA00022989"/>
    </source>
</evidence>
<dbReference type="Proteomes" id="UP000001568">
    <property type="component" value="Chromosome 7"/>
</dbReference>
<sequence>MTVVAILAVDFTLFPRRLGKTETYGVSLMDVGAGSFVFSSSVVSRFARGKEKRNLRASRRKVMQVMLLGLARLAITTMIGYHSVETEYGRHWNFFFTLAVIQVCADTLPIAAHRALPFGLLISFAYQYVLSCHGLSAWILQAPDVRSHESETNVLTRFVSMNREGVSSACGGYFAIHLIAAHLGNALSKPVLNFSRWLQTMAIVTCAFWFAAIASHAYVEPTSRRAGNAAYVLWIVAFNLQVIIVYVCMTWFARSANGRGKCDIPVLASAINRRQLFVFVVGNALTGLTNLAVDTINADANTAWGVMSLYLSAISIVALAMDRRK</sequence>
<reference evidence="6 7" key="1">
    <citation type="journal article" date="2007" name="Proc. Natl. Acad. Sci. U.S.A.">
        <title>The tiny eukaryote Ostreococcus provides genomic insights into the paradox of plankton speciation.</title>
        <authorList>
            <person name="Palenik B."/>
            <person name="Grimwood J."/>
            <person name="Aerts A."/>
            <person name="Rouze P."/>
            <person name="Salamov A."/>
            <person name="Putnam N."/>
            <person name="Dupont C."/>
            <person name="Jorgensen R."/>
            <person name="Derelle E."/>
            <person name="Rombauts S."/>
            <person name="Zhou K."/>
            <person name="Otillar R."/>
            <person name="Merchant S.S."/>
            <person name="Podell S."/>
            <person name="Gaasterland T."/>
            <person name="Napoli C."/>
            <person name="Gendler K."/>
            <person name="Manuell A."/>
            <person name="Tai V."/>
            <person name="Vallon O."/>
            <person name="Piganeau G."/>
            <person name="Jancek S."/>
            <person name="Heijde M."/>
            <person name="Jabbari K."/>
            <person name="Bowler C."/>
            <person name="Lohr M."/>
            <person name="Robbens S."/>
            <person name="Werner G."/>
            <person name="Dubchak I."/>
            <person name="Pazour G.J."/>
            <person name="Ren Q."/>
            <person name="Paulsen I."/>
            <person name="Delwiche C."/>
            <person name="Schmutz J."/>
            <person name="Rokhsar D."/>
            <person name="Van de Peer Y."/>
            <person name="Moreau H."/>
            <person name="Grigoriev I.V."/>
        </authorList>
    </citation>
    <scope>NUCLEOTIDE SEQUENCE [LARGE SCALE GENOMIC DNA]</scope>
    <source>
        <strain evidence="6 7">CCE9901</strain>
    </source>
</reference>
<dbReference type="InterPro" id="IPR009447">
    <property type="entry name" value="PIGW/GWT1"/>
</dbReference>
<keyword evidence="4 5" id="KW-0472">Membrane</keyword>
<proteinExistence type="predicted"/>
<dbReference type="STRING" id="436017.A4RZJ2"/>
<feature type="transmembrane region" description="Helical" evidence="5">
    <location>
        <begin position="165"/>
        <end position="185"/>
    </location>
</feature>
<evidence type="ECO:0000256" key="2">
    <source>
        <dbReference type="ARBA" id="ARBA00022692"/>
    </source>
</evidence>
<dbReference type="KEGG" id="olu:OSTLU_15960"/>
<evidence type="ECO:0000256" key="4">
    <source>
        <dbReference type="ARBA" id="ARBA00023136"/>
    </source>
</evidence>
<dbReference type="GO" id="GO:0016020">
    <property type="term" value="C:membrane"/>
    <property type="evidence" value="ECO:0007669"/>
    <property type="project" value="UniProtKB-SubCell"/>
</dbReference>
<dbReference type="Gramene" id="ABO96873">
    <property type="protein sequence ID" value="ABO96873"/>
    <property type="gene ID" value="OSTLU_15960"/>
</dbReference>
<dbReference type="PANTHER" id="PTHR20661:SF0">
    <property type="entry name" value="PHOSPHATIDYLINOSITOL-GLYCAN BIOSYNTHESIS CLASS W PROTEIN"/>
    <property type="match status" value="1"/>
</dbReference>
<dbReference type="PANTHER" id="PTHR20661">
    <property type="entry name" value="PHOSPHATIDYLINOSITOL-GLYCAN BIOSYNTHESIS CLASS W PROTEIN"/>
    <property type="match status" value="1"/>
</dbReference>
<dbReference type="GO" id="GO:0005783">
    <property type="term" value="C:endoplasmic reticulum"/>
    <property type="evidence" value="ECO:0007669"/>
    <property type="project" value="TreeGrafter"/>
</dbReference>
<feature type="transmembrane region" description="Helical" evidence="5">
    <location>
        <begin position="231"/>
        <end position="253"/>
    </location>
</feature>
<organism evidence="6 7">
    <name type="scientific">Ostreococcus lucimarinus (strain CCE9901)</name>
    <dbReference type="NCBI Taxonomy" id="436017"/>
    <lineage>
        <taxon>Eukaryota</taxon>
        <taxon>Viridiplantae</taxon>
        <taxon>Chlorophyta</taxon>
        <taxon>Mamiellophyceae</taxon>
        <taxon>Mamiellales</taxon>
        <taxon>Bathycoccaceae</taxon>
        <taxon>Ostreococcus</taxon>
    </lineage>
</organism>
<dbReference type="eggNOG" id="KOG0411">
    <property type="taxonomic scope" value="Eukaryota"/>
</dbReference>
<dbReference type="GO" id="GO:0006506">
    <property type="term" value="P:GPI anchor biosynthetic process"/>
    <property type="evidence" value="ECO:0007669"/>
    <property type="project" value="InterPro"/>
</dbReference>
<dbReference type="GO" id="GO:0072659">
    <property type="term" value="P:protein localization to plasma membrane"/>
    <property type="evidence" value="ECO:0007669"/>
    <property type="project" value="TreeGrafter"/>
</dbReference>
<accession>A4RZJ2</accession>
<protein>
    <recommendedName>
        <fullName evidence="8">GPI-anchored wall transfer protein 1</fullName>
    </recommendedName>
</protein>
<dbReference type="AlphaFoldDB" id="A4RZJ2"/>
<dbReference type="HOGENOM" id="CLU_020802_0_0_1"/>
<dbReference type="EMBL" id="CP000587">
    <property type="protein sequence ID" value="ABO96873.1"/>
    <property type="molecule type" value="Genomic_DNA"/>
</dbReference>
<dbReference type="OMA" id="DLCFAME"/>
<name>A4RZJ2_OSTLU</name>
<keyword evidence="2 5" id="KW-0812">Transmembrane</keyword>
<dbReference type="GeneID" id="5002742"/>
<evidence type="ECO:0000256" key="5">
    <source>
        <dbReference type="SAM" id="Phobius"/>
    </source>
</evidence>
<dbReference type="RefSeq" id="XP_001418580.1">
    <property type="nucleotide sequence ID" value="XM_001418543.1"/>
</dbReference>
<evidence type="ECO:0000256" key="1">
    <source>
        <dbReference type="ARBA" id="ARBA00004141"/>
    </source>
</evidence>
<feature type="transmembrane region" description="Helical" evidence="5">
    <location>
        <begin position="302"/>
        <end position="321"/>
    </location>
</feature>
<gene>
    <name evidence="6" type="ORF">OSTLU_15960</name>
</gene>
<keyword evidence="7" id="KW-1185">Reference proteome</keyword>
<keyword evidence="3 5" id="KW-1133">Transmembrane helix</keyword>
<feature type="transmembrane region" description="Helical" evidence="5">
    <location>
        <begin position="90"/>
        <end position="111"/>
    </location>
</feature>
<feature type="transmembrane region" description="Helical" evidence="5">
    <location>
        <begin position="197"/>
        <end position="219"/>
    </location>
</feature>
<evidence type="ECO:0008006" key="8">
    <source>
        <dbReference type="Google" id="ProtNLM"/>
    </source>
</evidence>
<feature type="transmembrane region" description="Helical" evidence="5">
    <location>
        <begin position="118"/>
        <end position="140"/>
    </location>
</feature>
<feature type="transmembrane region" description="Helical" evidence="5">
    <location>
        <begin position="65"/>
        <end position="84"/>
    </location>
</feature>
<dbReference type="OrthoDB" id="15270at2759"/>
<dbReference type="GO" id="GO:0032216">
    <property type="term" value="F:glucosaminyl-phosphatidylinositol O-acyltransferase activity"/>
    <property type="evidence" value="ECO:0007669"/>
    <property type="project" value="TreeGrafter"/>
</dbReference>
<evidence type="ECO:0000313" key="6">
    <source>
        <dbReference type="EMBL" id="ABO96873.1"/>
    </source>
</evidence>
<dbReference type="Pfam" id="PF06423">
    <property type="entry name" value="GWT1"/>
    <property type="match status" value="1"/>
</dbReference>
<evidence type="ECO:0000313" key="7">
    <source>
        <dbReference type="Proteomes" id="UP000001568"/>
    </source>
</evidence>
<comment type="subcellular location">
    <subcellularLocation>
        <location evidence="1">Membrane</location>
        <topology evidence="1">Multi-pass membrane protein</topology>
    </subcellularLocation>
</comment>